<keyword evidence="2" id="KW-1003">Cell membrane</keyword>
<feature type="transmembrane region" description="Helical" evidence="8">
    <location>
        <begin position="437"/>
        <end position="456"/>
    </location>
</feature>
<feature type="transmembrane region" description="Helical" evidence="8">
    <location>
        <begin position="106"/>
        <end position="126"/>
    </location>
</feature>
<dbReference type="RefSeq" id="WP_156711716.1">
    <property type="nucleotide sequence ID" value="NZ_WPHG01000001.1"/>
</dbReference>
<keyword evidence="11" id="KW-1185">Reference proteome</keyword>
<protein>
    <submittedName>
        <fullName evidence="10">Phospholipid carrier-dependent glycosyltransferase</fullName>
    </submittedName>
</protein>
<dbReference type="GO" id="GO:0016763">
    <property type="term" value="F:pentosyltransferase activity"/>
    <property type="evidence" value="ECO:0007669"/>
    <property type="project" value="TreeGrafter"/>
</dbReference>
<feature type="domain" description="Glycosyltransferase RgtA/B/C/D-like" evidence="9">
    <location>
        <begin position="84"/>
        <end position="242"/>
    </location>
</feature>
<feature type="transmembrane region" description="Helical" evidence="8">
    <location>
        <begin position="354"/>
        <end position="375"/>
    </location>
</feature>
<feature type="transmembrane region" description="Helical" evidence="8">
    <location>
        <begin position="292"/>
        <end position="309"/>
    </location>
</feature>
<dbReference type="InterPro" id="IPR038731">
    <property type="entry name" value="RgtA/B/C-like"/>
</dbReference>
<dbReference type="AlphaFoldDB" id="A0A844Q9S4"/>
<evidence type="ECO:0000256" key="6">
    <source>
        <dbReference type="ARBA" id="ARBA00022989"/>
    </source>
</evidence>
<feature type="transmembrane region" description="Helical" evidence="8">
    <location>
        <begin position="31"/>
        <end position="48"/>
    </location>
</feature>
<sequence>MRIAMMHAGSGDRTGANPVSRWIGLATRHPYLVLLLILAVQTLPTLWVKDVWFTDETRHAAAFMQMMENGYWLVLYLSDVPYPDKPPLYFWMVAGISWLVGSREPVVFNLAAAISAGILVSVTVFAARQFGLGRRVALLAGLVLLSNHFFIERAHMPRMDLLFAAFIVLGHVFFFKAYDGAARRTQMWALAGFAATAAALLTKGPAGLLMPILSLTVWLARQRRWSALRSKTTLAGLGLLLAVGALYLVGVYLVEGPDFIRAILIDQTWNRAVDTPRLSNPVYFYLHKLAEILLPWSLILFFLPWRRLVQPASWRRLLRADPHAGARQRGLGYVWCALLVSLGLISSFDYKIAFLLVPLYPLCALLIAEAILRMAAVTRRRYFLAIGLVLATVAAALPFAHHLTLWPARVQGGAIVMIAALPLVAAVLALRGSRPLVFGMAMAVGMTLAILPYYLITIRGLNDTMSPRAQAEILAARGDAGDALYFYHPHSGGIYDYHAGRAIAHVSTWPALARAVAAHDCGTVAMREKDWRQRAADLPNPVAVDRRIVDYDIYVVMAWRAKGAACAAPT</sequence>
<evidence type="ECO:0000256" key="5">
    <source>
        <dbReference type="ARBA" id="ARBA00022692"/>
    </source>
</evidence>
<keyword evidence="5 8" id="KW-0812">Transmembrane</keyword>
<dbReference type="GO" id="GO:0005886">
    <property type="term" value="C:plasma membrane"/>
    <property type="evidence" value="ECO:0007669"/>
    <property type="project" value="UniProtKB-SubCell"/>
</dbReference>
<evidence type="ECO:0000256" key="4">
    <source>
        <dbReference type="ARBA" id="ARBA00022679"/>
    </source>
</evidence>
<feature type="transmembrane region" description="Helical" evidence="8">
    <location>
        <begin position="190"/>
        <end position="220"/>
    </location>
</feature>
<reference evidence="10 11" key="1">
    <citation type="submission" date="2019-12" db="EMBL/GenBank/DDBJ databases">
        <title>Nitratireductor arenosus sp. nov., Isolated from sea sand, Jeju island, South Korea.</title>
        <authorList>
            <person name="Kim W."/>
        </authorList>
    </citation>
    <scope>NUCLEOTIDE SEQUENCE [LARGE SCALE GENOMIC DNA]</scope>
    <source>
        <strain evidence="10 11">CAU 1489</strain>
    </source>
</reference>
<feature type="transmembrane region" description="Helical" evidence="8">
    <location>
        <begin position="330"/>
        <end position="348"/>
    </location>
</feature>
<keyword evidence="6 8" id="KW-1133">Transmembrane helix</keyword>
<feature type="transmembrane region" description="Helical" evidence="8">
    <location>
        <begin position="161"/>
        <end position="178"/>
    </location>
</feature>
<evidence type="ECO:0000256" key="3">
    <source>
        <dbReference type="ARBA" id="ARBA00022676"/>
    </source>
</evidence>
<evidence type="ECO:0000313" key="11">
    <source>
        <dbReference type="Proteomes" id="UP000463224"/>
    </source>
</evidence>
<feature type="transmembrane region" description="Helical" evidence="8">
    <location>
        <begin position="232"/>
        <end position="254"/>
    </location>
</feature>
<accession>A0A844Q9S4</accession>
<keyword evidence="3" id="KW-0328">Glycosyltransferase</keyword>
<evidence type="ECO:0000256" key="1">
    <source>
        <dbReference type="ARBA" id="ARBA00004651"/>
    </source>
</evidence>
<name>A0A844Q9S4_9HYPH</name>
<dbReference type="PANTHER" id="PTHR33908:SF11">
    <property type="entry name" value="MEMBRANE PROTEIN"/>
    <property type="match status" value="1"/>
</dbReference>
<comment type="caution">
    <text evidence="10">The sequence shown here is derived from an EMBL/GenBank/DDBJ whole genome shotgun (WGS) entry which is preliminary data.</text>
</comment>
<comment type="subcellular location">
    <subcellularLocation>
        <location evidence="1">Cell membrane</location>
        <topology evidence="1">Multi-pass membrane protein</topology>
    </subcellularLocation>
</comment>
<gene>
    <name evidence="10" type="ORF">GN330_06085</name>
</gene>
<evidence type="ECO:0000256" key="2">
    <source>
        <dbReference type="ARBA" id="ARBA00022475"/>
    </source>
</evidence>
<organism evidence="10 11">
    <name type="scientific">Nitratireductor arenosus</name>
    <dbReference type="NCBI Taxonomy" id="2682096"/>
    <lineage>
        <taxon>Bacteria</taxon>
        <taxon>Pseudomonadati</taxon>
        <taxon>Pseudomonadota</taxon>
        <taxon>Alphaproteobacteria</taxon>
        <taxon>Hyphomicrobiales</taxon>
        <taxon>Phyllobacteriaceae</taxon>
        <taxon>Nitratireductor</taxon>
    </lineage>
</organism>
<keyword evidence="4 10" id="KW-0808">Transferase</keyword>
<dbReference type="EMBL" id="WPHG01000001">
    <property type="protein sequence ID" value="MVA96816.1"/>
    <property type="molecule type" value="Genomic_DNA"/>
</dbReference>
<feature type="transmembrane region" description="Helical" evidence="8">
    <location>
        <begin position="412"/>
        <end position="430"/>
    </location>
</feature>
<dbReference type="PANTHER" id="PTHR33908">
    <property type="entry name" value="MANNOSYLTRANSFERASE YKCB-RELATED"/>
    <property type="match status" value="1"/>
</dbReference>
<evidence type="ECO:0000256" key="8">
    <source>
        <dbReference type="SAM" id="Phobius"/>
    </source>
</evidence>
<evidence type="ECO:0000256" key="7">
    <source>
        <dbReference type="ARBA" id="ARBA00023136"/>
    </source>
</evidence>
<evidence type="ECO:0000313" key="10">
    <source>
        <dbReference type="EMBL" id="MVA96816.1"/>
    </source>
</evidence>
<feature type="transmembrane region" description="Helical" evidence="8">
    <location>
        <begin position="382"/>
        <end position="400"/>
    </location>
</feature>
<dbReference type="GO" id="GO:0009103">
    <property type="term" value="P:lipopolysaccharide biosynthetic process"/>
    <property type="evidence" value="ECO:0007669"/>
    <property type="project" value="UniProtKB-ARBA"/>
</dbReference>
<keyword evidence="7 8" id="KW-0472">Membrane</keyword>
<dbReference type="Pfam" id="PF13231">
    <property type="entry name" value="PMT_2"/>
    <property type="match status" value="1"/>
</dbReference>
<evidence type="ECO:0000259" key="9">
    <source>
        <dbReference type="Pfam" id="PF13231"/>
    </source>
</evidence>
<dbReference type="InterPro" id="IPR050297">
    <property type="entry name" value="LipidA_mod_glycosyltrf_83"/>
</dbReference>
<proteinExistence type="predicted"/>
<dbReference type="Proteomes" id="UP000463224">
    <property type="component" value="Unassembled WGS sequence"/>
</dbReference>